<organism evidence="2 3">
    <name type="scientific">Hibiscus syriacus</name>
    <name type="common">Rose of Sharon</name>
    <dbReference type="NCBI Taxonomy" id="106335"/>
    <lineage>
        <taxon>Eukaryota</taxon>
        <taxon>Viridiplantae</taxon>
        <taxon>Streptophyta</taxon>
        <taxon>Embryophyta</taxon>
        <taxon>Tracheophyta</taxon>
        <taxon>Spermatophyta</taxon>
        <taxon>Magnoliopsida</taxon>
        <taxon>eudicotyledons</taxon>
        <taxon>Gunneridae</taxon>
        <taxon>Pentapetalae</taxon>
        <taxon>rosids</taxon>
        <taxon>malvids</taxon>
        <taxon>Malvales</taxon>
        <taxon>Malvaceae</taxon>
        <taxon>Malvoideae</taxon>
        <taxon>Hibiscus</taxon>
    </lineage>
</organism>
<feature type="region of interest" description="Disordered" evidence="1">
    <location>
        <begin position="1"/>
        <end position="51"/>
    </location>
</feature>
<gene>
    <name evidence="2" type="ORF">F3Y22_tig00000656pilonHSYRG00004</name>
</gene>
<proteinExistence type="predicted"/>
<evidence type="ECO:0000256" key="1">
    <source>
        <dbReference type="SAM" id="MobiDB-lite"/>
    </source>
</evidence>
<protein>
    <submittedName>
        <fullName evidence="2">Uncharacterized protein</fullName>
    </submittedName>
</protein>
<feature type="compositionally biased region" description="Polar residues" evidence="1">
    <location>
        <begin position="92"/>
        <end position="102"/>
    </location>
</feature>
<dbReference type="Proteomes" id="UP000436088">
    <property type="component" value="Unassembled WGS sequence"/>
</dbReference>
<reference evidence="2" key="1">
    <citation type="submission" date="2019-09" db="EMBL/GenBank/DDBJ databases">
        <title>Draft genome information of white flower Hibiscus syriacus.</title>
        <authorList>
            <person name="Kim Y.-M."/>
        </authorList>
    </citation>
    <scope>NUCLEOTIDE SEQUENCE [LARGE SCALE GENOMIC DNA]</scope>
    <source>
        <strain evidence="2">YM2019G1</strain>
    </source>
</reference>
<dbReference type="AlphaFoldDB" id="A0A6A3CZN6"/>
<evidence type="ECO:0000313" key="2">
    <source>
        <dbReference type="EMBL" id="KAE8734893.1"/>
    </source>
</evidence>
<feature type="compositionally biased region" description="Basic and acidic residues" evidence="1">
    <location>
        <begin position="1"/>
        <end position="10"/>
    </location>
</feature>
<keyword evidence="3" id="KW-1185">Reference proteome</keyword>
<sequence>MATESSESREGASPGMRLPHMTSNSAKTRVKRVPGDTPFASSVENQPDGLLPDEKQRLKASADWVRIGAATATTTVVHQQRYQEPTRHIRQLSHNSTTSPKSQALKRYGSQWFKPQACFESRHDYRQAI</sequence>
<feature type="region of interest" description="Disordered" evidence="1">
    <location>
        <begin position="77"/>
        <end position="107"/>
    </location>
</feature>
<dbReference type="EMBL" id="VEPZ02000054">
    <property type="protein sequence ID" value="KAE8734893.1"/>
    <property type="molecule type" value="Genomic_DNA"/>
</dbReference>
<accession>A0A6A3CZN6</accession>
<comment type="caution">
    <text evidence="2">The sequence shown here is derived from an EMBL/GenBank/DDBJ whole genome shotgun (WGS) entry which is preliminary data.</text>
</comment>
<evidence type="ECO:0000313" key="3">
    <source>
        <dbReference type="Proteomes" id="UP000436088"/>
    </source>
</evidence>
<name>A0A6A3CZN6_HIBSY</name>